<organism evidence="3 4">
    <name type="scientific">Porphyridium purpureum</name>
    <name type="common">Red alga</name>
    <name type="synonym">Porphyridium cruentum</name>
    <dbReference type="NCBI Taxonomy" id="35688"/>
    <lineage>
        <taxon>Eukaryota</taxon>
        <taxon>Rhodophyta</taxon>
        <taxon>Bangiophyceae</taxon>
        <taxon>Porphyridiales</taxon>
        <taxon>Porphyridiaceae</taxon>
        <taxon>Porphyridium</taxon>
    </lineage>
</organism>
<dbReference type="GO" id="GO:0005509">
    <property type="term" value="F:calcium ion binding"/>
    <property type="evidence" value="ECO:0007669"/>
    <property type="project" value="InterPro"/>
</dbReference>
<evidence type="ECO:0000256" key="1">
    <source>
        <dbReference type="SAM" id="MobiDB-lite"/>
    </source>
</evidence>
<feature type="region of interest" description="Disordered" evidence="1">
    <location>
        <begin position="214"/>
        <end position="250"/>
    </location>
</feature>
<keyword evidence="4" id="KW-1185">Reference proteome</keyword>
<dbReference type="Proteomes" id="UP000324585">
    <property type="component" value="Unassembled WGS sequence"/>
</dbReference>
<reference evidence="4" key="1">
    <citation type="journal article" date="2019" name="Nat. Commun.">
        <title>Expansion of phycobilisome linker gene families in mesophilic red algae.</title>
        <authorList>
            <person name="Lee J."/>
            <person name="Kim D."/>
            <person name="Bhattacharya D."/>
            <person name="Yoon H.S."/>
        </authorList>
    </citation>
    <scope>NUCLEOTIDE SEQUENCE [LARGE SCALE GENOMIC DNA]</scope>
    <source>
        <strain evidence="4">CCMP 1328</strain>
    </source>
</reference>
<evidence type="ECO:0000313" key="3">
    <source>
        <dbReference type="EMBL" id="KAA8497297.1"/>
    </source>
</evidence>
<feature type="region of interest" description="Disordered" evidence="1">
    <location>
        <begin position="1"/>
        <end position="54"/>
    </location>
</feature>
<feature type="region of interest" description="Disordered" evidence="1">
    <location>
        <begin position="335"/>
        <end position="363"/>
    </location>
</feature>
<accession>A0A5J4Z3S1</accession>
<gene>
    <name evidence="3" type="ORF">FVE85_1026</name>
</gene>
<feature type="domain" description="EF-hand" evidence="2">
    <location>
        <begin position="278"/>
        <end position="313"/>
    </location>
</feature>
<feature type="compositionally biased region" description="Polar residues" evidence="1">
    <location>
        <begin position="335"/>
        <end position="346"/>
    </location>
</feature>
<dbReference type="PROSITE" id="PS50222">
    <property type="entry name" value="EF_HAND_2"/>
    <property type="match status" value="1"/>
</dbReference>
<evidence type="ECO:0000259" key="2">
    <source>
        <dbReference type="PROSITE" id="PS50222"/>
    </source>
</evidence>
<protein>
    <recommendedName>
        <fullName evidence="2">EF-hand domain-containing protein</fullName>
    </recommendedName>
</protein>
<dbReference type="EMBL" id="VRMN01000002">
    <property type="protein sequence ID" value="KAA8497297.1"/>
    <property type="molecule type" value="Genomic_DNA"/>
</dbReference>
<evidence type="ECO:0000313" key="4">
    <source>
        <dbReference type="Proteomes" id="UP000324585"/>
    </source>
</evidence>
<feature type="compositionally biased region" description="Basic residues" evidence="1">
    <location>
        <begin position="239"/>
        <end position="250"/>
    </location>
</feature>
<feature type="compositionally biased region" description="Basic and acidic residues" evidence="1">
    <location>
        <begin position="34"/>
        <end position="53"/>
    </location>
</feature>
<dbReference type="AlphaFoldDB" id="A0A5J4Z3S1"/>
<comment type="caution">
    <text evidence="3">The sequence shown here is derived from an EMBL/GenBank/DDBJ whole genome shotgun (WGS) entry which is preliminary data.</text>
</comment>
<sequence length="569" mass="62721">MLRSAHTRSKNERMEDRDASHEGPGARDGSQGESETHADVRVQRGKEKDDSDALRSGIVDVAFANATQSRVEGGGALENLDLVRREGVEDEEGRGEAYELVEVVDDNDNGGLLRHLPNSPANARDGVPDAKQVTEMGNRAIPRELRSCSRGRPQWFDETLDDDEDDSDFDPRKDLAKAARGLNENAHVKVTGKELKLLQLDDCDEYEVVEVLDEKEESQAPERFASSTAEMQEGDKSTHHGVKKRRRVEHGKKSTGDAAFLIWSEDNFDDEEDDIDFDPRTDLEKAMKDLDENANFTVDEEELRLLLADTGADSNQALFETHPVSALVQQAHATPSVSVTPSQEVQTFPARARRGRPKRSGMHAPVLSQPVLLRPKAPAFPKADEAHSNSAPIVPAVTEMTPAGIFTGIQVRQLCEQMNLHVQLLVQNVLLSFQKGPTWAPEAGSRSSLLLQDLLEKRRVMNEYFHHFGTLGGRFVVDPPLPSPGRVLDSTLTHAPSFFNIDVLDRVGLVLTACTAGACVPGHWADQTLQMVMQGLLRPDYVPLGIDGVLRTVDASRMALNDVPSRYSG</sequence>
<name>A0A5J4Z3S1_PORPP</name>
<feature type="compositionally biased region" description="Basic and acidic residues" evidence="1">
    <location>
        <begin position="9"/>
        <end position="25"/>
    </location>
</feature>
<proteinExistence type="predicted"/>
<feature type="compositionally biased region" description="Basic residues" evidence="1">
    <location>
        <begin position="351"/>
        <end position="361"/>
    </location>
</feature>
<dbReference type="InterPro" id="IPR002048">
    <property type="entry name" value="EF_hand_dom"/>
</dbReference>